<dbReference type="EMBL" id="LATX01002232">
    <property type="protein sequence ID" value="KTB32392.1"/>
    <property type="molecule type" value="Genomic_DNA"/>
</dbReference>
<evidence type="ECO:0000313" key="2">
    <source>
        <dbReference type="Proteomes" id="UP000054988"/>
    </source>
</evidence>
<accession>A0A0W0F7X4</accession>
<dbReference type="Proteomes" id="UP000054988">
    <property type="component" value="Unassembled WGS sequence"/>
</dbReference>
<gene>
    <name evidence="1" type="ORF">WG66_15027</name>
</gene>
<comment type="caution">
    <text evidence="1">The sequence shown here is derived from an EMBL/GenBank/DDBJ whole genome shotgun (WGS) entry which is preliminary data.</text>
</comment>
<protein>
    <submittedName>
        <fullName evidence="1">Uncharacterized protein</fullName>
    </submittedName>
</protein>
<evidence type="ECO:0000313" key="1">
    <source>
        <dbReference type="EMBL" id="KTB32392.1"/>
    </source>
</evidence>
<proteinExistence type="predicted"/>
<sequence>MDHVEASAKIKKAQTGTIPWKNRRDLIYAKGCHNKGDVAWVYNVHICQKTKSGLQITVESEIIGRQVSAFSFFI</sequence>
<organism evidence="1 2">
    <name type="scientific">Moniliophthora roreri</name>
    <name type="common">Frosty pod rot fungus</name>
    <name type="synonym">Monilia roreri</name>
    <dbReference type="NCBI Taxonomy" id="221103"/>
    <lineage>
        <taxon>Eukaryota</taxon>
        <taxon>Fungi</taxon>
        <taxon>Dikarya</taxon>
        <taxon>Basidiomycota</taxon>
        <taxon>Agaricomycotina</taxon>
        <taxon>Agaricomycetes</taxon>
        <taxon>Agaricomycetidae</taxon>
        <taxon>Agaricales</taxon>
        <taxon>Marasmiineae</taxon>
        <taxon>Marasmiaceae</taxon>
        <taxon>Moniliophthora</taxon>
    </lineage>
</organism>
<reference evidence="1 2" key="1">
    <citation type="submission" date="2015-12" db="EMBL/GenBank/DDBJ databases">
        <title>Draft genome sequence of Moniliophthora roreri, the causal agent of frosty pod rot of cacao.</title>
        <authorList>
            <person name="Aime M.C."/>
            <person name="Diaz-Valderrama J.R."/>
            <person name="Kijpornyongpan T."/>
            <person name="Phillips-Mora W."/>
        </authorList>
    </citation>
    <scope>NUCLEOTIDE SEQUENCE [LARGE SCALE GENOMIC DNA]</scope>
    <source>
        <strain evidence="1 2">MCA 2952</strain>
    </source>
</reference>
<name>A0A0W0F7X4_MONRR</name>
<dbReference type="AlphaFoldDB" id="A0A0W0F7X4"/>